<keyword evidence="11" id="KW-0511">Multifunctional enzyme</keyword>
<dbReference type="FunFam" id="3.40.50.1970:FF:000006">
    <property type="entry name" value="Probable multifunctional protein ADE2"/>
    <property type="match status" value="1"/>
</dbReference>
<dbReference type="UniPathway" id="UPA00074">
    <property type="reaction ID" value="UER00130"/>
</dbReference>
<keyword evidence="5" id="KW-0436">Ligase</keyword>
<keyword evidence="6" id="KW-0547">Nucleotide-binding</keyword>
<evidence type="ECO:0000256" key="3">
    <source>
        <dbReference type="ARBA" id="ARBA00010478"/>
    </source>
</evidence>
<evidence type="ECO:0000313" key="14">
    <source>
        <dbReference type="EMBL" id="ROT66805.1"/>
    </source>
</evidence>
<dbReference type="PROSITE" id="PS01057">
    <property type="entry name" value="SAICAR_SYNTHETASE_1"/>
    <property type="match status" value="1"/>
</dbReference>
<comment type="pathway">
    <text evidence="1">Purine metabolism; IMP biosynthesis via de novo pathway; 5-amino-1-(5-phospho-D-ribosyl)imidazole-4-carboxamide from 5-amino-1-(5-phospho-D-ribosyl)imidazole-4-carboxylate: step 1/2.</text>
</comment>
<dbReference type="Pfam" id="PF00731">
    <property type="entry name" value="AIRC"/>
    <property type="match status" value="1"/>
</dbReference>
<name>A0A423SRF1_PENVA</name>
<organism evidence="14 15">
    <name type="scientific">Penaeus vannamei</name>
    <name type="common">Whiteleg shrimp</name>
    <name type="synonym">Litopenaeus vannamei</name>
    <dbReference type="NCBI Taxonomy" id="6689"/>
    <lineage>
        <taxon>Eukaryota</taxon>
        <taxon>Metazoa</taxon>
        <taxon>Ecdysozoa</taxon>
        <taxon>Arthropoda</taxon>
        <taxon>Crustacea</taxon>
        <taxon>Multicrustacea</taxon>
        <taxon>Malacostraca</taxon>
        <taxon>Eumalacostraca</taxon>
        <taxon>Eucarida</taxon>
        <taxon>Decapoda</taxon>
        <taxon>Dendrobranchiata</taxon>
        <taxon>Penaeoidea</taxon>
        <taxon>Penaeidae</taxon>
        <taxon>Penaeus</taxon>
    </lineage>
</organism>
<evidence type="ECO:0000256" key="9">
    <source>
        <dbReference type="ARBA" id="ARBA00022840"/>
    </source>
</evidence>
<evidence type="ECO:0000256" key="5">
    <source>
        <dbReference type="ARBA" id="ARBA00022598"/>
    </source>
</evidence>
<dbReference type="PROSITE" id="PS01058">
    <property type="entry name" value="SAICAR_SYNTHETASE_2"/>
    <property type="match status" value="1"/>
</dbReference>
<dbReference type="FunFam" id="3.30.470.20:FF:000020">
    <property type="entry name" value="Probable multifunctional protein ADE2"/>
    <property type="match status" value="1"/>
</dbReference>
<dbReference type="GO" id="GO:0016831">
    <property type="term" value="F:carboxy-lyase activity"/>
    <property type="evidence" value="ECO:0007669"/>
    <property type="project" value="UniProtKB-KW"/>
</dbReference>
<dbReference type="InterPro" id="IPR028923">
    <property type="entry name" value="SAICAR_synt/ADE2_N"/>
</dbReference>
<dbReference type="Proteomes" id="UP000283509">
    <property type="component" value="Unassembled WGS sequence"/>
</dbReference>
<evidence type="ECO:0000256" key="10">
    <source>
        <dbReference type="ARBA" id="ARBA00023239"/>
    </source>
</evidence>
<keyword evidence="8" id="KW-0210">Decarboxylase</keyword>
<dbReference type="EMBL" id="QCYY01002885">
    <property type="protein sequence ID" value="ROT66805.1"/>
    <property type="molecule type" value="Genomic_DNA"/>
</dbReference>
<keyword evidence="10" id="KW-0456">Lyase</keyword>
<dbReference type="CDD" id="cd01416">
    <property type="entry name" value="SAICAR_synt_Ade5"/>
    <property type="match status" value="1"/>
</dbReference>
<dbReference type="SUPFAM" id="SSF52255">
    <property type="entry name" value="N5-CAIR mutase (phosphoribosylaminoimidazole carboxylase, PurE)"/>
    <property type="match status" value="1"/>
</dbReference>
<dbReference type="PANTHER" id="PTHR43599:SF3">
    <property type="entry name" value="SI:DKEY-6E2.2"/>
    <property type="match status" value="1"/>
</dbReference>
<dbReference type="InterPro" id="IPR033626">
    <property type="entry name" value="PurE_classII"/>
</dbReference>
<evidence type="ECO:0000256" key="4">
    <source>
        <dbReference type="ARBA" id="ARBA00011020"/>
    </source>
</evidence>
<evidence type="ECO:0000259" key="13">
    <source>
        <dbReference type="SMART" id="SM01001"/>
    </source>
</evidence>
<accession>A0A423SRF1</accession>
<dbReference type="GO" id="GO:0005524">
    <property type="term" value="F:ATP binding"/>
    <property type="evidence" value="ECO:0007669"/>
    <property type="project" value="UniProtKB-KW"/>
</dbReference>
<evidence type="ECO:0000313" key="15">
    <source>
        <dbReference type="Proteomes" id="UP000283509"/>
    </source>
</evidence>
<dbReference type="Pfam" id="PF01259">
    <property type="entry name" value="SAICAR_synt"/>
    <property type="match status" value="1"/>
</dbReference>
<dbReference type="GO" id="GO:0005829">
    <property type="term" value="C:cytosol"/>
    <property type="evidence" value="ECO:0007669"/>
    <property type="project" value="TreeGrafter"/>
</dbReference>
<comment type="pathway">
    <text evidence="2">Purine metabolism; IMP biosynthesis via de novo pathway; 5-amino-1-(5-phospho-D-ribosyl)imidazole-4-carboxylate from 5-amino-1-(5-phospho-D-ribosyl)imidazole (carboxylase route): step 1/1.</text>
</comment>
<keyword evidence="9" id="KW-0067">ATP-binding</keyword>
<evidence type="ECO:0000256" key="2">
    <source>
        <dbReference type="ARBA" id="ARBA00004747"/>
    </source>
</evidence>
<evidence type="ECO:0000256" key="11">
    <source>
        <dbReference type="ARBA" id="ARBA00023268"/>
    </source>
</evidence>
<sequence>MRRHTPKQTFLTENHHFDAPHQPPATTADHLPLSPSPPTPEIAQGALIIEGKTKAVYEAQGDGAHVVVVNKDRITAGDGARAHDLEGKAAISNATNGKVFTFLNEAGIKTSWVKTLTEKTYLSRKCHMIPLEWVTRRVATGSFLRRHPGVAEGYRFTPPKMETFFKDDANHDPQWSEEQVIDAKLDIGGVVIGRHEYDIMARTTVTVFEVLERAWAALDCALIDMKIEFGIDAETKEILVSDTIDSDSWRLWPSGDKRLMKDKQVYRNLESVTEAALDQVKRNFQWVADKLDDFIPKPKGLVVVLMGSKSDAPHCEKIRDHCKKLGVPCQLRVTSAHKGTEESLAIIAQYEGLGIPLVFVAVAGRSNGLGPVTCANTCAPVINCPPLKPEELSRDVWSSLNLPSGMGCGTVLYPEGAAQTAATMLALSDHVIWSKIRAKQLNLWVTLKKADKEICQTNQAAA</sequence>
<dbReference type="Gene3D" id="3.40.50.1970">
    <property type="match status" value="1"/>
</dbReference>
<gene>
    <name evidence="14" type="ORF">C7M84_015148</name>
</gene>
<proteinExistence type="inferred from homology"/>
<comment type="caution">
    <text evidence="14">The sequence shown here is derived from an EMBL/GenBank/DDBJ whole genome shotgun (WGS) entry which is preliminary data.</text>
</comment>
<evidence type="ECO:0000256" key="7">
    <source>
        <dbReference type="ARBA" id="ARBA00022755"/>
    </source>
</evidence>
<comment type="similarity">
    <text evidence="4">In the N-terminal section; belongs to the SAICAR synthetase family.</text>
</comment>
<dbReference type="OrthoDB" id="9991235at2759"/>
<reference evidence="14 15" key="2">
    <citation type="submission" date="2019-01" db="EMBL/GenBank/DDBJ databases">
        <title>The decoding of complex shrimp genome reveals the adaptation for benthos swimmer, frequently molting mechanism and breeding impact on genome.</title>
        <authorList>
            <person name="Sun Y."/>
            <person name="Gao Y."/>
            <person name="Yu Y."/>
        </authorList>
    </citation>
    <scope>NUCLEOTIDE SEQUENCE [LARGE SCALE GENOMIC DNA]</scope>
    <source>
        <tissue evidence="14">Muscle</tissue>
    </source>
</reference>
<dbReference type="Gene3D" id="3.30.200.20">
    <property type="entry name" value="Phosphorylase Kinase, domain 1"/>
    <property type="match status" value="1"/>
</dbReference>
<dbReference type="FunFam" id="3.30.200.20:FF:000183">
    <property type="entry name" value="Probable multifunctional protein ADE2"/>
    <property type="match status" value="1"/>
</dbReference>
<dbReference type="InterPro" id="IPR018236">
    <property type="entry name" value="SAICAR_synthetase_CS"/>
</dbReference>
<evidence type="ECO:0000256" key="12">
    <source>
        <dbReference type="SAM" id="MobiDB-lite"/>
    </source>
</evidence>
<dbReference type="GO" id="GO:0006189">
    <property type="term" value="P:'de novo' IMP biosynthetic process"/>
    <property type="evidence" value="ECO:0007669"/>
    <property type="project" value="UniProtKB-UniPathway"/>
</dbReference>
<dbReference type="SMART" id="SM01001">
    <property type="entry name" value="AIRC"/>
    <property type="match status" value="1"/>
</dbReference>
<dbReference type="AlphaFoldDB" id="A0A423SRF1"/>
<dbReference type="InterPro" id="IPR000031">
    <property type="entry name" value="PurE_dom"/>
</dbReference>
<dbReference type="SUPFAM" id="SSF56104">
    <property type="entry name" value="SAICAR synthase-like"/>
    <property type="match status" value="1"/>
</dbReference>
<evidence type="ECO:0000256" key="8">
    <source>
        <dbReference type="ARBA" id="ARBA00022793"/>
    </source>
</evidence>
<dbReference type="HAMAP" id="MF_02045">
    <property type="entry name" value="PurE_classII"/>
    <property type="match status" value="1"/>
</dbReference>
<protein>
    <submittedName>
        <fullName evidence="14">Putative multifunctional protein ADE2-like</fullName>
    </submittedName>
</protein>
<dbReference type="GO" id="GO:0004639">
    <property type="term" value="F:phosphoribosylaminoimidazolesuccinocarboxamide synthase activity"/>
    <property type="evidence" value="ECO:0007669"/>
    <property type="project" value="InterPro"/>
</dbReference>
<dbReference type="Gene3D" id="3.30.470.20">
    <property type="entry name" value="ATP-grasp fold, B domain"/>
    <property type="match status" value="1"/>
</dbReference>
<feature type="region of interest" description="Disordered" evidence="12">
    <location>
        <begin position="1"/>
        <end position="41"/>
    </location>
</feature>
<keyword evidence="15" id="KW-1185">Reference proteome</keyword>
<dbReference type="HAMAP" id="MF_00137">
    <property type="entry name" value="SAICAR_synth"/>
    <property type="match status" value="1"/>
</dbReference>
<feature type="domain" description="PurE" evidence="13">
    <location>
        <begin position="300"/>
        <end position="447"/>
    </location>
</feature>
<dbReference type="PANTHER" id="PTHR43599">
    <property type="entry name" value="MULTIFUNCTIONAL PROTEIN ADE2"/>
    <property type="match status" value="1"/>
</dbReference>
<evidence type="ECO:0000256" key="1">
    <source>
        <dbReference type="ARBA" id="ARBA00004672"/>
    </source>
</evidence>
<keyword evidence="7" id="KW-0658">Purine biosynthesis</keyword>
<dbReference type="InterPro" id="IPR050089">
    <property type="entry name" value="SAICAR_synthetase"/>
</dbReference>
<evidence type="ECO:0000256" key="6">
    <source>
        <dbReference type="ARBA" id="ARBA00022741"/>
    </source>
</evidence>
<reference evidence="14 15" key="1">
    <citation type="submission" date="2018-04" db="EMBL/GenBank/DDBJ databases">
        <authorList>
            <person name="Zhang X."/>
            <person name="Yuan J."/>
            <person name="Li F."/>
            <person name="Xiang J."/>
        </authorList>
    </citation>
    <scope>NUCLEOTIDE SEQUENCE [LARGE SCALE GENOMIC DNA]</scope>
    <source>
        <tissue evidence="14">Muscle</tissue>
    </source>
</reference>
<comment type="similarity">
    <text evidence="3">In the C-terminal section; belongs to the AIR carboxylase family. Class II subfamily.</text>
</comment>